<dbReference type="PRINTS" id="PR00111">
    <property type="entry name" value="ABHYDROLASE"/>
</dbReference>
<feature type="domain" description="AB hydrolase-1" evidence="1">
    <location>
        <begin position="26"/>
        <end position="241"/>
    </location>
</feature>
<dbReference type="Proteomes" id="UP001501821">
    <property type="component" value="Unassembled WGS sequence"/>
</dbReference>
<keyword evidence="3" id="KW-1185">Reference proteome</keyword>
<dbReference type="InterPro" id="IPR029058">
    <property type="entry name" value="AB_hydrolase_fold"/>
</dbReference>
<dbReference type="RefSeq" id="WP_344771749.1">
    <property type="nucleotide sequence ID" value="NZ_BAABAH010000001.1"/>
</dbReference>
<dbReference type="Pfam" id="PF00561">
    <property type="entry name" value="Abhydrolase_1"/>
    <property type="match status" value="1"/>
</dbReference>
<protein>
    <recommendedName>
        <fullName evidence="1">AB hydrolase-1 domain-containing protein</fullName>
    </recommendedName>
</protein>
<organism evidence="2 3">
    <name type="scientific">Nocardioides panacisoli</name>
    <dbReference type="NCBI Taxonomy" id="627624"/>
    <lineage>
        <taxon>Bacteria</taxon>
        <taxon>Bacillati</taxon>
        <taxon>Actinomycetota</taxon>
        <taxon>Actinomycetes</taxon>
        <taxon>Propionibacteriales</taxon>
        <taxon>Nocardioidaceae</taxon>
        <taxon>Nocardioides</taxon>
    </lineage>
</organism>
<sequence>MRRLQTRTASVQGASVRYVTGGEGAPVVFLHGWALSHRSYRAALSRLAETGAEVYAPPLPGFGGTPPLKPTARSLAGYGRWVADFVRAAGITEPVTLIGHSFGGGVALQTAHDHPELVDRLVLVNSVGGSEWKAGRELRDRPLWDWGLHLSTDVLSPRTMTRVLPVVLEDLVGNALRNPGALWHVGRLAQEANLAAELEVVRRRRLPVFILWGKGDRVIPLASVRALAGGAEVHTVPGDHNWLIADPERFVEVMTNVTGSGLADGPAA</sequence>
<dbReference type="PANTHER" id="PTHR43798:SF33">
    <property type="entry name" value="HYDROLASE, PUTATIVE (AFU_ORTHOLOGUE AFUA_2G14860)-RELATED"/>
    <property type="match status" value="1"/>
</dbReference>
<accession>A0ABP7HU57</accession>
<reference evidence="3" key="1">
    <citation type="journal article" date="2019" name="Int. J. Syst. Evol. Microbiol.">
        <title>The Global Catalogue of Microorganisms (GCM) 10K type strain sequencing project: providing services to taxonomists for standard genome sequencing and annotation.</title>
        <authorList>
            <consortium name="The Broad Institute Genomics Platform"/>
            <consortium name="The Broad Institute Genome Sequencing Center for Infectious Disease"/>
            <person name="Wu L."/>
            <person name="Ma J."/>
        </authorList>
    </citation>
    <scope>NUCLEOTIDE SEQUENCE [LARGE SCALE GENOMIC DNA]</scope>
    <source>
        <strain evidence="3">JCM 16953</strain>
    </source>
</reference>
<comment type="caution">
    <text evidence="2">The sequence shown here is derived from an EMBL/GenBank/DDBJ whole genome shotgun (WGS) entry which is preliminary data.</text>
</comment>
<dbReference type="SUPFAM" id="SSF53474">
    <property type="entry name" value="alpha/beta-Hydrolases"/>
    <property type="match status" value="1"/>
</dbReference>
<dbReference type="EMBL" id="BAABAH010000001">
    <property type="protein sequence ID" value="GAA3801504.1"/>
    <property type="molecule type" value="Genomic_DNA"/>
</dbReference>
<evidence type="ECO:0000259" key="1">
    <source>
        <dbReference type="Pfam" id="PF00561"/>
    </source>
</evidence>
<dbReference type="InterPro" id="IPR000073">
    <property type="entry name" value="AB_hydrolase_1"/>
</dbReference>
<proteinExistence type="predicted"/>
<dbReference type="PANTHER" id="PTHR43798">
    <property type="entry name" value="MONOACYLGLYCEROL LIPASE"/>
    <property type="match status" value="1"/>
</dbReference>
<evidence type="ECO:0000313" key="3">
    <source>
        <dbReference type="Proteomes" id="UP001501821"/>
    </source>
</evidence>
<dbReference type="Gene3D" id="3.40.50.1820">
    <property type="entry name" value="alpha/beta hydrolase"/>
    <property type="match status" value="1"/>
</dbReference>
<name>A0ABP7HU57_9ACTN</name>
<evidence type="ECO:0000313" key="2">
    <source>
        <dbReference type="EMBL" id="GAA3801504.1"/>
    </source>
</evidence>
<gene>
    <name evidence="2" type="ORF">GCM10022242_00510</name>
</gene>
<dbReference type="InterPro" id="IPR050266">
    <property type="entry name" value="AB_hydrolase_sf"/>
</dbReference>